<dbReference type="EMBL" id="ML996101">
    <property type="protein sequence ID" value="KAF2740121.1"/>
    <property type="molecule type" value="Genomic_DNA"/>
</dbReference>
<comment type="caution">
    <text evidence="4">The sequence shown here is derived from an EMBL/GenBank/DDBJ whole genome shotgun (WGS) entry which is preliminary data.</text>
</comment>
<proteinExistence type="predicted"/>
<name>A0A9P4RBQ9_9PLEO</name>
<sequence>MATTAQRVLLLSSAVQASTIGLCPILGPVFPPPQNLLTSPTFQEAKTDLTSFLDEAFRTGQSTRGPILVDDTYAIQIFSAADNNVFDYFHEGAGLADTVGDLDGDSFYLIASTTKMLTVYLLLIEAGYEVFSDPVTRYLPELKNIGTWDQTTVGAIAGQLGGVVADDELGEQASLDKLFPGVFPELEPQEISPCIANVTHCTKQQFLEALKERRSTNLPNTTPAYSNAGFAMLGFVLEAITGKRFGEVLQERIIGPLNLTQTTDRTPNDLSRGVMIDNATFTGFDIDITEATAMGGVFSSTNDMSAIGRAILTSSLLPANVTRAWLKPTSFTSSLTGGVGRPWEIYRASMNMHDNRVVDMYTKGGNLGVFATQLVLIPEYQVGFMLMIASAQYSQAFSAASLVADVLLPALEDVAREQAESKFAGAYLATNGINSSITLSTTPGKPGLLVESWVSNSTDLLPILGSPGETRIYPTNAEDGNSTKFSWRIATPIDLGVGERGPFSACPSWEIMGRPSYGIYEVDELVFSVDENGHAKSVRPMALKIDLQKQ</sequence>
<evidence type="ECO:0000259" key="3">
    <source>
        <dbReference type="Pfam" id="PF26335"/>
    </source>
</evidence>
<dbReference type="Pfam" id="PF26335">
    <property type="entry name" value="ARB_00930_C"/>
    <property type="match status" value="1"/>
</dbReference>
<feature type="chain" id="PRO_5040360212" evidence="1">
    <location>
        <begin position="18"/>
        <end position="550"/>
    </location>
</feature>
<evidence type="ECO:0000256" key="1">
    <source>
        <dbReference type="SAM" id="SignalP"/>
    </source>
</evidence>
<reference evidence="4" key="1">
    <citation type="journal article" date="2020" name="Stud. Mycol.">
        <title>101 Dothideomycetes genomes: a test case for predicting lifestyles and emergence of pathogens.</title>
        <authorList>
            <person name="Haridas S."/>
            <person name="Albert R."/>
            <person name="Binder M."/>
            <person name="Bloem J."/>
            <person name="Labutti K."/>
            <person name="Salamov A."/>
            <person name="Andreopoulos B."/>
            <person name="Baker S."/>
            <person name="Barry K."/>
            <person name="Bills G."/>
            <person name="Bluhm B."/>
            <person name="Cannon C."/>
            <person name="Castanera R."/>
            <person name="Culley D."/>
            <person name="Daum C."/>
            <person name="Ezra D."/>
            <person name="Gonzalez J."/>
            <person name="Henrissat B."/>
            <person name="Kuo A."/>
            <person name="Liang C."/>
            <person name="Lipzen A."/>
            <person name="Lutzoni F."/>
            <person name="Magnuson J."/>
            <person name="Mondo S."/>
            <person name="Nolan M."/>
            <person name="Ohm R."/>
            <person name="Pangilinan J."/>
            <person name="Park H.-J."/>
            <person name="Ramirez L."/>
            <person name="Alfaro M."/>
            <person name="Sun H."/>
            <person name="Tritt A."/>
            <person name="Yoshinaga Y."/>
            <person name="Zwiers L.-H."/>
            <person name="Turgeon B."/>
            <person name="Goodwin S."/>
            <person name="Spatafora J."/>
            <person name="Crous P."/>
            <person name="Grigoriev I."/>
        </authorList>
    </citation>
    <scope>NUCLEOTIDE SEQUENCE</scope>
    <source>
        <strain evidence="4">CBS 125425</strain>
    </source>
</reference>
<gene>
    <name evidence="4" type="ORF">EJ04DRAFT_425149</name>
</gene>
<dbReference type="OrthoDB" id="10250282at2759"/>
<dbReference type="Proteomes" id="UP000799444">
    <property type="component" value="Unassembled WGS sequence"/>
</dbReference>
<dbReference type="AlphaFoldDB" id="A0A9P4RBQ9"/>
<feature type="signal peptide" evidence="1">
    <location>
        <begin position="1"/>
        <end position="17"/>
    </location>
</feature>
<dbReference type="PANTHER" id="PTHR22935">
    <property type="entry name" value="PENICILLIN-BINDING PROTEIN"/>
    <property type="match status" value="1"/>
</dbReference>
<evidence type="ECO:0000313" key="5">
    <source>
        <dbReference type="Proteomes" id="UP000799444"/>
    </source>
</evidence>
<dbReference type="InterPro" id="IPR012338">
    <property type="entry name" value="Beta-lactam/transpept-like"/>
</dbReference>
<keyword evidence="5" id="KW-1185">Reference proteome</keyword>
<evidence type="ECO:0000313" key="4">
    <source>
        <dbReference type="EMBL" id="KAF2740121.1"/>
    </source>
</evidence>
<dbReference type="Gene3D" id="3.40.710.10">
    <property type="entry name" value="DD-peptidase/beta-lactamase superfamily"/>
    <property type="match status" value="1"/>
</dbReference>
<evidence type="ECO:0000259" key="2">
    <source>
        <dbReference type="Pfam" id="PF00144"/>
    </source>
</evidence>
<dbReference type="PANTHER" id="PTHR22935:SF97">
    <property type="entry name" value="BETA-LACTAMASE-RELATED DOMAIN-CONTAINING PROTEIN"/>
    <property type="match status" value="1"/>
</dbReference>
<dbReference type="Pfam" id="PF00144">
    <property type="entry name" value="Beta-lactamase"/>
    <property type="match status" value="1"/>
</dbReference>
<keyword evidence="1" id="KW-0732">Signal</keyword>
<dbReference type="InterPro" id="IPR051478">
    <property type="entry name" value="Beta-lactamase-like_AB/R"/>
</dbReference>
<protein>
    <submittedName>
        <fullName evidence="4">Beta-lactamase/transpeptidase-like protein</fullName>
    </submittedName>
</protein>
<dbReference type="InterPro" id="IPR058664">
    <property type="entry name" value="ARB_00930-like_C"/>
</dbReference>
<accession>A0A9P4RBQ9</accession>
<dbReference type="InterPro" id="IPR001466">
    <property type="entry name" value="Beta-lactam-related"/>
</dbReference>
<dbReference type="SUPFAM" id="SSF56601">
    <property type="entry name" value="beta-lactamase/transpeptidase-like"/>
    <property type="match status" value="1"/>
</dbReference>
<feature type="domain" description="Beta-lactamase-related" evidence="2">
    <location>
        <begin position="101"/>
        <end position="405"/>
    </location>
</feature>
<organism evidence="4 5">
    <name type="scientific">Polyplosphaeria fusca</name>
    <dbReference type="NCBI Taxonomy" id="682080"/>
    <lineage>
        <taxon>Eukaryota</taxon>
        <taxon>Fungi</taxon>
        <taxon>Dikarya</taxon>
        <taxon>Ascomycota</taxon>
        <taxon>Pezizomycotina</taxon>
        <taxon>Dothideomycetes</taxon>
        <taxon>Pleosporomycetidae</taxon>
        <taxon>Pleosporales</taxon>
        <taxon>Tetraplosphaeriaceae</taxon>
        <taxon>Polyplosphaeria</taxon>
    </lineage>
</organism>
<feature type="domain" description="Beta-lactamase-like ARB-00930-like C-terminal" evidence="3">
    <location>
        <begin position="415"/>
        <end position="549"/>
    </location>
</feature>